<gene>
    <name evidence="2" type="ORF">CASFOL_020604</name>
</gene>
<accession>A0ABD3D245</accession>
<organism evidence="2 3">
    <name type="scientific">Castilleja foliolosa</name>
    <dbReference type="NCBI Taxonomy" id="1961234"/>
    <lineage>
        <taxon>Eukaryota</taxon>
        <taxon>Viridiplantae</taxon>
        <taxon>Streptophyta</taxon>
        <taxon>Embryophyta</taxon>
        <taxon>Tracheophyta</taxon>
        <taxon>Spermatophyta</taxon>
        <taxon>Magnoliopsida</taxon>
        <taxon>eudicotyledons</taxon>
        <taxon>Gunneridae</taxon>
        <taxon>Pentapetalae</taxon>
        <taxon>asterids</taxon>
        <taxon>lamiids</taxon>
        <taxon>Lamiales</taxon>
        <taxon>Orobanchaceae</taxon>
        <taxon>Pedicularideae</taxon>
        <taxon>Castillejinae</taxon>
        <taxon>Castilleja</taxon>
    </lineage>
</organism>
<protein>
    <recommendedName>
        <fullName evidence="4">Bifunctional inhibitor/plant lipid transfer protein/seed storage helical domain-containing protein</fullName>
    </recommendedName>
</protein>
<comment type="caution">
    <text evidence="2">The sequence shown here is derived from an EMBL/GenBank/DDBJ whole genome shotgun (WGS) entry which is preliminary data.</text>
</comment>
<feature type="signal peptide" evidence="1">
    <location>
        <begin position="1"/>
        <end position="22"/>
    </location>
</feature>
<proteinExistence type="predicted"/>
<dbReference type="EMBL" id="JAVIJP010000027">
    <property type="protein sequence ID" value="KAL3636057.1"/>
    <property type="molecule type" value="Genomic_DNA"/>
</dbReference>
<evidence type="ECO:0000313" key="3">
    <source>
        <dbReference type="Proteomes" id="UP001632038"/>
    </source>
</evidence>
<sequence length="88" mass="9668">MNTKLAIIICVMLVVFFGEVESASSACNKPMVGYMCMQRRSKDIPAPTQACCNAIAKNTCNVNLGIANDIQRKKLKDTCCEKKMITCT</sequence>
<evidence type="ECO:0000313" key="2">
    <source>
        <dbReference type="EMBL" id="KAL3636057.1"/>
    </source>
</evidence>
<evidence type="ECO:0008006" key="4">
    <source>
        <dbReference type="Google" id="ProtNLM"/>
    </source>
</evidence>
<dbReference type="AlphaFoldDB" id="A0ABD3D245"/>
<name>A0ABD3D245_9LAMI</name>
<evidence type="ECO:0000256" key="1">
    <source>
        <dbReference type="SAM" id="SignalP"/>
    </source>
</evidence>
<dbReference type="Proteomes" id="UP001632038">
    <property type="component" value="Unassembled WGS sequence"/>
</dbReference>
<feature type="chain" id="PRO_5044785980" description="Bifunctional inhibitor/plant lipid transfer protein/seed storage helical domain-containing protein" evidence="1">
    <location>
        <begin position="23"/>
        <end position="88"/>
    </location>
</feature>
<keyword evidence="1" id="KW-0732">Signal</keyword>
<keyword evidence="3" id="KW-1185">Reference proteome</keyword>
<reference evidence="3" key="1">
    <citation type="journal article" date="2024" name="IScience">
        <title>Strigolactones Initiate the Formation of Haustorium-like Structures in Castilleja.</title>
        <authorList>
            <person name="Buerger M."/>
            <person name="Peterson D."/>
            <person name="Chory J."/>
        </authorList>
    </citation>
    <scope>NUCLEOTIDE SEQUENCE [LARGE SCALE GENOMIC DNA]</scope>
</reference>